<name>A0A650GS31_9MICO</name>
<dbReference type="AlphaFoldDB" id="A0A650GS31"/>
<reference evidence="2 3" key="1">
    <citation type="submission" date="2019-09" db="EMBL/GenBank/DDBJ databases">
        <title>Complete Genome Sequence of Janibacter melonis M714 with both human health impact and industrial applications.</title>
        <authorList>
            <person name="Jin M."/>
            <person name="Zhao Q.R."/>
        </authorList>
    </citation>
    <scope>NUCLEOTIDE SEQUENCE [LARGE SCALE GENOMIC DNA]</scope>
    <source>
        <strain evidence="2 3">M714</strain>
    </source>
</reference>
<evidence type="ECO:0000313" key="2">
    <source>
        <dbReference type="EMBL" id="QGX08330.1"/>
    </source>
</evidence>
<dbReference type="EMBL" id="CP044548">
    <property type="protein sequence ID" value="QGX08330.1"/>
    <property type="molecule type" value="Genomic_DNA"/>
</dbReference>
<keyword evidence="1" id="KW-0472">Membrane</keyword>
<dbReference type="KEGG" id="jme:EEW87_16480"/>
<organism evidence="2 3">
    <name type="scientific">Janibacter melonis</name>
    <dbReference type="NCBI Taxonomy" id="262209"/>
    <lineage>
        <taxon>Bacteria</taxon>
        <taxon>Bacillati</taxon>
        <taxon>Actinomycetota</taxon>
        <taxon>Actinomycetes</taxon>
        <taxon>Micrococcales</taxon>
        <taxon>Intrasporangiaceae</taxon>
        <taxon>Janibacter</taxon>
    </lineage>
</organism>
<dbReference type="Proteomes" id="UP000271708">
    <property type="component" value="Chromosome"/>
</dbReference>
<keyword evidence="1" id="KW-1133">Transmembrane helix</keyword>
<feature type="transmembrane region" description="Helical" evidence="1">
    <location>
        <begin position="17"/>
        <end position="39"/>
    </location>
</feature>
<keyword evidence="1" id="KW-0812">Transmembrane</keyword>
<evidence type="ECO:0000256" key="1">
    <source>
        <dbReference type="SAM" id="Phobius"/>
    </source>
</evidence>
<evidence type="ECO:0000313" key="3">
    <source>
        <dbReference type="Proteomes" id="UP000271708"/>
    </source>
</evidence>
<protein>
    <submittedName>
        <fullName evidence="2">DUF2613 family protein</fullName>
    </submittedName>
</protein>
<gene>
    <name evidence="2" type="ORF">EEW87_16480</name>
</gene>
<sequence length="59" mass="6242">MTPEPTRGRAVNNDNKVAYNVAGAVIGALLAAVAIFSIVQVQSSAQTPQEHTRLISYDS</sequence>
<proteinExistence type="predicted"/>
<accession>A0A650GS31</accession>